<evidence type="ECO:0008006" key="3">
    <source>
        <dbReference type="Google" id="ProtNLM"/>
    </source>
</evidence>
<evidence type="ECO:0000313" key="1">
    <source>
        <dbReference type="EMBL" id="OHT25170.1"/>
    </source>
</evidence>
<comment type="caution">
    <text evidence="1">The sequence shown here is derived from an EMBL/GenBank/DDBJ whole genome shotgun (WGS) entry which is preliminary data.</text>
</comment>
<dbReference type="EMBL" id="LVIE01000068">
    <property type="protein sequence ID" value="OHT25170.1"/>
    <property type="molecule type" value="Genomic_DNA"/>
</dbReference>
<reference evidence="1 2" key="1">
    <citation type="submission" date="2016-03" db="EMBL/GenBank/DDBJ databases">
        <title>Genome sequence of Providencia stuartii strain, isolated from the salivary glands of larval Lucilia sericata.</title>
        <authorList>
            <person name="Yuan Y."/>
            <person name="Zhang Y."/>
            <person name="Fu S."/>
            <person name="Crippen T.L."/>
            <person name="Visi D."/>
            <person name="Benbow M.E."/>
            <person name="Allen M."/>
            <person name="Tomberlin J.K."/>
            <person name="Sze S.-H."/>
            <person name="Tarone A.M."/>
        </authorList>
    </citation>
    <scope>NUCLEOTIDE SEQUENCE [LARGE SCALE GENOMIC DNA]</scope>
    <source>
        <strain evidence="1 2">Crippen</strain>
    </source>
</reference>
<gene>
    <name evidence="1" type="ORF">A3Q29_15635</name>
</gene>
<organism evidence="1 2">
    <name type="scientific">Providencia stuartii</name>
    <dbReference type="NCBI Taxonomy" id="588"/>
    <lineage>
        <taxon>Bacteria</taxon>
        <taxon>Pseudomonadati</taxon>
        <taxon>Pseudomonadota</taxon>
        <taxon>Gammaproteobacteria</taxon>
        <taxon>Enterobacterales</taxon>
        <taxon>Morganellaceae</taxon>
        <taxon>Providencia</taxon>
    </lineage>
</organism>
<dbReference type="RefSeq" id="WP_070925976.1">
    <property type="nucleotide sequence ID" value="NZ_VAUE01000026.1"/>
</dbReference>
<name>A0A1S1HXT2_PROST</name>
<dbReference type="Proteomes" id="UP000179588">
    <property type="component" value="Unassembled WGS sequence"/>
</dbReference>
<accession>A0A1S1HXT2</accession>
<dbReference type="GO" id="GO:0009289">
    <property type="term" value="C:pilus"/>
    <property type="evidence" value="ECO:0007669"/>
    <property type="project" value="InterPro"/>
</dbReference>
<sequence length="381" mass="40041">MKLRLNMNHLIGRVLQYGAKYNKQMAISNTLLGFSRSPSTSVLMLCLIPSLTLAAVKVSVQNGWATSYSPAPILLEPPTVNGEITQTVLLNSWNVSGNTIRRYKVAFNATVSTTSSQAWFDGCVQGTAGMPLMLGVTFVPPGTTNLSMTTMALYEYPTSSGLSAASKFSSWSVTTPEFSSPNSWTSFDLNTALSGEGYIYTTTGNPGNVTVPGMSDTVLALKDGERLELAGYVRRSGVGSNNTATCSTRHLSGVDFTKATGEVPTPDPVSCEFSVDDMDFGVLDSNAVQGARENTTLSGICSADASISARVKGSDSGTNVLNLDGIFSTMTFSTTGTNAITFNAKQGALTPVVISGVLSTNGQVPSPGDRSGNVIVDITYD</sequence>
<proteinExistence type="predicted"/>
<protein>
    <recommendedName>
        <fullName evidence="3">Fimbrial protein</fullName>
    </recommendedName>
</protein>
<dbReference type="GO" id="GO:0007155">
    <property type="term" value="P:cell adhesion"/>
    <property type="evidence" value="ECO:0007669"/>
    <property type="project" value="InterPro"/>
</dbReference>
<evidence type="ECO:0000313" key="2">
    <source>
        <dbReference type="Proteomes" id="UP000179588"/>
    </source>
</evidence>
<dbReference type="AlphaFoldDB" id="A0A1S1HXT2"/>
<keyword evidence="2" id="KW-1185">Reference proteome</keyword>
<dbReference type="InterPro" id="IPR036937">
    <property type="entry name" value="Adhesion_dom_fimbrial_sf"/>
</dbReference>
<dbReference type="Gene3D" id="2.60.40.1090">
    <property type="entry name" value="Fimbrial-type adhesion domain"/>
    <property type="match status" value="1"/>
</dbReference>